<dbReference type="InterPro" id="IPR050321">
    <property type="entry name" value="Glycosyltr_2/OpgH_subfam"/>
</dbReference>
<comment type="subcellular location">
    <subcellularLocation>
        <location evidence="1">Membrane</location>
        <topology evidence="1">Multi-pass membrane protein</topology>
    </subcellularLocation>
</comment>
<sequence>VAGDERELPEGAIERLAIEYGFGAAWLRDQAAQEHRDDHVDAFYIDEILLGLAGDLEATELNLRAALAGGEEIPLARLMQLHRRLAWIFTVEIGAFERKRYANLSAEANKAMNLNSYIGLIGGRYLEVESDEGLLLMPAPAGAANAVSIPYCDFVLTLDADSLLLREYCLRLVYFLEQPGNERVAVTQTPYSSFRGAPTRIERLAGATTDLQHILHQGMTAHNATFWVGANAVIRMDALDDIMQIDVENGFEVRRYVQDRTVIEDTESSVDLGEHGWSLVNYPERLSYSATPPDWGSLIVQRRRWANGGLLIMPKLWRTAKERRKAGDPMKAMELAIRVNYMASIAWASFGLVFLLAYPYDNRLVSPLVLAGALPYFIAMAFDLRYTGYKAMDVVRIYGFNLILLPVNLAGVIKSIEQAVTGRKIPFARTPKVADRTGAPLLYIVAPYAIVFFSIYVGWLAFVNHNWGNFAFAVVNAVCASWAILAYIGIRNSIIDLWIGLTDWMWVEKKPKRVRQAAAVEEFDWREALEVGPAPPGAEGRKGRVRRRRRTPVAVPVASAAATPPVKKKHVPTQTIELPVIDAEPRVARPAA</sequence>
<keyword evidence="2" id="KW-0328">Glycosyltransferase</keyword>
<evidence type="ECO:0000256" key="2">
    <source>
        <dbReference type="ARBA" id="ARBA00022676"/>
    </source>
</evidence>
<feature type="transmembrane region" description="Helical" evidence="8">
    <location>
        <begin position="339"/>
        <end position="358"/>
    </location>
</feature>
<dbReference type="Proteomes" id="UP000257479">
    <property type="component" value="Unassembled WGS sequence"/>
</dbReference>
<evidence type="ECO:0000256" key="3">
    <source>
        <dbReference type="ARBA" id="ARBA00022679"/>
    </source>
</evidence>
<feature type="non-terminal residue" evidence="10">
    <location>
        <position position="1"/>
    </location>
</feature>
<protein>
    <submittedName>
        <fullName evidence="10">Glycosyltransferase</fullName>
    </submittedName>
</protein>
<dbReference type="Gene3D" id="3.90.550.10">
    <property type="entry name" value="Spore Coat Polysaccharide Biosynthesis Protein SpsA, Chain A"/>
    <property type="match status" value="1"/>
</dbReference>
<dbReference type="SUPFAM" id="SSF53448">
    <property type="entry name" value="Nucleotide-diphospho-sugar transferases"/>
    <property type="match status" value="1"/>
</dbReference>
<dbReference type="AlphaFoldDB" id="A0A3C1KCW9"/>
<comment type="caution">
    <text evidence="10">The sequence shown here is derived from an EMBL/GenBank/DDBJ whole genome shotgun (WGS) entry which is preliminary data.</text>
</comment>
<evidence type="ECO:0000256" key="4">
    <source>
        <dbReference type="ARBA" id="ARBA00022692"/>
    </source>
</evidence>
<dbReference type="PANTHER" id="PTHR43867:SF2">
    <property type="entry name" value="CELLULOSE SYNTHASE CATALYTIC SUBUNIT A [UDP-FORMING]"/>
    <property type="match status" value="1"/>
</dbReference>
<dbReference type="GO" id="GO:0016758">
    <property type="term" value="F:hexosyltransferase activity"/>
    <property type="evidence" value="ECO:0007669"/>
    <property type="project" value="TreeGrafter"/>
</dbReference>
<keyword evidence="5 8" id="KW-1133">Transmembrane helix</keyword>
<evidence type="ECO:0000256" key="8">
    <source>
        <dbReference type="SAM" id="Phobius"/>
    </source>
</evidence>
<dbReference type="GO" id="GO:0005886">
    <property type="term" value="C:plasma membrane"/>
    <property type="evidence" value="ECO:0007669"/>
    <property type="project" value="TreeGrafter"/>
</dbReference>
<feature type="transmembrane region" description="Helical" evidence="8">
    <location>
        <begin position="468"/>
        <end position="490"/>
    </location>
</feature>
<accession>A0A3C1KCW9</accession>
<keyword evidence="4 8" id="KW-0812">Transmembrane</keyword>
<dbReference type="PANTHER" id="PTHR43867">
    <property type="entry name" value="CELLULOSE SYNTHASE CATALYTIC SUBUNIT A [UDP-FORMING]"/>
    <property type="match status" value="1"/>
</dbReference>
<feature type="region of interest" description="Disordered" evidence="7">
    <location>
        <begin position="534"/>
        <end position="571"/>
    </location>
</feature>
<dbReference type="InterPro" id="IPR001173">
    <property type="entry name" value="Glyco_trans_2-like"/>
</dbReference>
<feature type="compositionally biased region" description="Low complexity" evidence="7">
    <location>
        <begin position="552"/>
        <end position="565"/>
    </location>
</feature>
<keyword evidence="6 8" id="KW-0472">Membrane</keyword>
<feature type="transmembrane region" description="Helical" evidence="8">
    <location>
        <begin position="441"/>
        <end position="462"/>
    </location>
</feature>
<evidence type="ECO:0000313" key="11">
    <source>
        <dbReference type="Proteomes" id="UP000257479"/>
    </source>
</evidence>
<evidence type="ECO:0000313" key="10">
    <source>
        <dbReference type="EMBL" id="HAN24520.1"/>
    </source>
</evidence>
<feature type="transmembrane region" description="Helical" evidence="8">
    <location>
        <begin position="364"/>
        <end position="382"/>
    </location>
</feature>
<organism evidence="10 11">
    <name type="scientific">Microbacterium ginsengisoli</name>
    <dbReference type="NCBI Taxonomy" id="400772"/>
    <lineage>
        <taxon>Bacteria</taxon>
        <taxon>Bacillati</taxon>
        <taxon>Actinomycetota</taxon>
        <taxon>Actinomycetes</taxon>
        <taxon>Micrococcales</taxon>
        <taxon>Microbacteriaceae</taxon>
        <taxon>Microbacterium</taxon>
    </lineage>
</organism>
<feature type="domain" description="Glycosyltransferase 2-like" evidence="9">
    <location>
        <begin position="155"/>
        <end position="379"/>
    </location>
</feature>
<reference evidence="10 11" key="1">
    <citation type="journal article" date="2018" name="Nat. Biotechnol.">
        <title>A standardized bacterial taxonomy based on genome phylogeny substantially revises the tree of life.</title>
        <authorList>
            <person name="Parks D.H."/>
            <person name="Chuvochina M."/>
            <person name="Waite D.W."/>
            <person name="Rinke C."/>
            <person name="Skarshewski A."/>
            <person name="Chaumeil P.A."/>
            <person name="Hugenholtz P."/>
        </authorList>
    </citation>
    <scope>NUCLEOTIDE SEQUENCE [LARGE SCALE GENOMIC DNA]</scope>
    <source>
        <strain evidence="10">UBA9152</strain>
    </source>
</reference>
<evidence type="ECO:0000256" key="1">
    <source>
        <dbReference type="ARBA" id="ARBA00004141"/>
    </source>
</evidence>
<proteinExistence type="predicted"/>
<evidence type="ECO:0000256" key="5">
    <source>
        <dbReference type="ARBA" id="ARBA00022989"/>
    </source>
</evidence>
<evidence type="ECO:0000259" key="9">
    <source>
        <dbReference type="Pfam" id="PF13632"/>
    </source>
</evidence>
<name>A0A3C1KCW9_9MICO</name>
<evidence type="ECO:0000256" key="6">
    <source>
        <dbReference type="ARBA" id="ARBA00023136"/>
    </source>
</evidence>
<dbReference type="Pfam" id="PF13632">
    <property type="entry name" value="Glyco_trans_2_3"/>
    <property type="match status" value="1"/>
</dbReference>
<keyword evidence="3 10" id="KW-0808">Transferase</keyword>
<dbReference type="EMBL" id="DMNG01000138">
    <property type="protein sequence ID" value="HAN24520.1"/>
    <property type="molecule type" value="Genomic_DNA"/>
</dbReference>
<gene>
    <name evidence="10" type="ORF">DCP95_08110</name>
</gene>
<evidence type="ECO:0000256" key="7">
    <source>
        <dbReference type="SAM" id="MobiDB-lite"/>
    </source>
</evidence>
<feature type="non-terminal residue" evidence="10">
    <location>
        <position position="592"/>
    </location>
</feature>
<dbReference type="InterPro" id="IPR029044">
    <property type="entry name" value="Nucleotide-diphossugar_trans"/>
</dbReference>